<name>A0A370U8P7_9GAMM</name>
<dbReference type="InterPro" id="IPR011765">
    <property type="entry name" value="Pept_M16_N"/>
</dbReference>
<dbReference type="PANTHER" id="PTHR43690:SF17">
    <property type="entry name" value="PROTEIN YHJJ"/>
    <property type="match status" value="1"/>
</dbReference>
<proteinExistence type="inferred from homology"/>
<comment type="similarity">
    <text evidence="1">Belongs to the peptidase M16 family.</text>
</comment>
<dbReference type="Pfam" id="PF05193">
    <property type="entry name" value="Peptidase_M16_C"/>
    <property type="match status" value="2"/>
</dbReference>
<dbReference type="InterPro" id="IPR011249">
    <property type="entry name" value="Metalloenz_LuxS/M16"/>
</dbReference>
<feature type="domain" description="Peptidase M16 C-terminal" evidence="7">
    <location>
        <begin position="202"/>
        <end position="381"/>
    </location>
</feature>
<organism evidence="8 9">
    <name type="scientific">Marinomonas piezotolerans</name>
    <dbReference type="NCBI Taxonomy" id="2213058"/>
    <lineage>
        <taxon>Bacteria</taxon>
        <taxon>Pseudomonadati</taxon>
        <taxon>Pseudomonadota</taxon>
        <taxon>Gammaproteobacteria</taxon>
        <taxon>Oceanospirillales</taxon>
        <taxon>Oceanospirillaceae</taxon>
        <taxon>Marinomonas</taxon>
    </lineage>
</organism>
<dbReference type="PANTHER" id="PTHR43690">
    <property type="entry name" value="NARDILYSIN"/>
    <property type="match status" value="1"/>
</dbReference>
<dbReference type="SUPFAM" id="SSF63411">
    <property type="entry name" value="LuxS/MPP-like metallohydrolase"/>
    <property type="match status" value="4"/>
</dbReference>
<evidence type="ECO:0000256" key="5">
    <source>
        <dbReference type="ARBA" id="ARBA00023049"/>
    </source>
</evidence>
<reference evidence="8 9" key="1">
    <citation type="submission" date="2018-06" db="EMBL/GenBank/DDBJ databases">
        <title>Marinomonas sp. YLB-05 draft genome sequence.</title>
        <authorList>
            <person name="Yu L."/>
            <person name="Tang X."/>
        </authorList>
    </citation>
    <scope>NUCLEOTIDE SEQUENCE [LARGE SCALE GENOMIC DNA]</scope>
    <source>
        <strain evidence="8 9">YLB-05</strain>
    </source>
</reference>
<evidence type="ECO:0008006" key="10">
    <source>
        <dbReference type="Google" id="ProtNLM"/>
    </source>
</evidence>
<keyword evidence="5" id="KW-0482">Metalloprotease</keyword>
<keyword evidence="9" id="KW-1185">Reference proteome</keyword>
<evidence type="ECO:0000256" key="1">
    <source>
        <dbReference type="ARBA" id="ARBA00007261"/>
    </source>
</evidence>
<dbReference type="GO" id="GO:0008237">
    <property type="term" value="F:metallopeptidase activity"/>
    <property type="evidence" value="ECO:0007669"/>
    <property type="project" value="UniProtKB-KW"/>
</dbReference>
<evidence type="ECO:0000256" key="2">
    <source>
        <dbReference type="ARBA" id="ARBA00022670"/>
    </source>
</evidence>
<evidence type="ECO:0000256" key="4">
    <source>
        <dbReference type="ARBA" id="ARBA00022833"/>
    </source>
</evidence>
<keyword evidence="3" id="KW-0378">Hydrolase</keyword>
<dbReference type="Gene3D" id="3.30.830.10">
    <property type="entry name" value="Metalloenzyme, LuxS/M16 peptidase-like"/>
    <property type="match status" value="4"/>
</dbReference>
<dbReference type="PROSITE" id="PS51257">
    <property type="entry name" value="PROKAR_LIPOPROTEIN"/>
    <property type="match status" value="1"/>
</dbReference>
<evidence type="ECO:0000313" key="8">
    <source>
        <dbReference type="EMBL" id="RDL44135.1"/>
    </source>
</evidence>
<dbReference type="EMBL" id="QKRA01000004">
    <property type="protein sequence ID" value="RDL44135.1"/>
    <property type="molecule type" value="Genomic_DNA"/>
</dbReference>
<dbReference type="AlphaFoldDB" id="A0A370U8P7"/>
<dbReference type="GO" id="GO:0046872">
    <property type="term" value="F:metal ion binding"/>
    <property type="evidence" value="ECO:0007669"/>
    <property type="project" value="InterPro"/>
</dbReference>
<accession>A0A370U8P7</accession>
<feature type="domain" description="Peptidase M16 N-terminal" evidence="6">
    <location>
        <begin position="47"/>
        <end position="188"/>
    </location>
</feature>
<evidence type="ECO:0000256" key="3">
    <source>
        <dbReference type="ARBA" id="ARBA00022801"/>
    </source>
</evidence>
<evidence type="ECO:0000259" key="6">
    <source>
        <dbReference type="Pfam" id="PF00675"/>
    </source>
</evidence>
<dbReference type="Proteomes" id="UP000254326">
    <property type="component" value="Unassembled WGS sequence"/>
</dbReference>
<comment type="caution">
    <text evidence="8">The sequence shown here is derived from an EMBL/GenBank/DDBJ whole genome shotgun (WGS) entry which is preliminary data.</text>
</comment>
<dbReference type="GO" id="GO:0006508">
    <property type="term" value="P:proteolysis"/>
    <property type="evidence" value="ECO:0007669"/>
    <property type="project" value="UniProtKB-KW"/>
</dbReference>
<sequence>MMAKGFWVALATTTLMTGCATTPEDTTPYERYTLANGMEVLIWPNRNSESNNEVRMELVVKAGSEDERPDQAGLAHFVEHMAFEQRDGSGNNPIDAWLYGLGVEHQSHANAYTTFDHTRYYLQFNGTAPERLEKGVKAFAHIASQTHFDAQEVEQEKAVIEAEWRYRENTEKADDILFKANLSEHPWREQLAIGDMEVISHATPQQLSDFYQTHYRPDNAFLVVAGDVDLPTLKQQINDAFSSWSAPESAYQPADDVMVVPQPSILKLTAPDLTGSYVMLEGFSDDWLIDSEDDLYRIEMLGAIFDVLQQRLDRVANQEQMTMDLFAYYGRHISHRHLGSLVLEAVGDTDAMQQALSLLAREWARMAQYGLTQDELDRWRESVLSNERNNLDSAKYLADLAVDSLLYGDLLKGHKQYLEYLEKALPAFTPEQSQALASDVLAFTPRITLVQTPSAATPTDQQLRDWSRWPQKVAVPMGFVGKKEAWTVTKQPGQILSQETLPSGIKVFRLSNGMEVMYSRHKGNADWVDIQFVGLGGLDALGDDEAISARLALSVMAASGLGNLDGEALSHWLNERSITINPYFTYFTRELQLAGPSNQIKSMFRLAHAALAEAQVNEHVLEHHKRSALSYIQRQASGNRDEFDRRVEQAMYHDDTRLRRLTEQDIENVSKQDIESIYHQYFAGAQNYKMYIVGDLEPAELERYLTQYIANISNQSADYHSTVDYPKLQKSERIVGDGVGGEATFITLMYEVDAEDYPWVNLSLLKAEAKQLSSQLTSVIREDQGLTYAISADFIGGSRLNNTVQLRVDFSAAPDEVDDAINAVNQQILVRARQPIDMSEIDAALVKHRNEFDEAVASDGRLMIMATADMFNRSKATLFDASHSVSSYNAEQVHQLYRALMGDQARHVEFILNP</sequence>
<dbReference type="InterPro" id="IPR007863">
    <property type="entry name" value="Peptidase_M16_C"/>
</dbReference>
<gene>
    <name evidence="8" type="ORF">DN730_10910</name>
</gene>
<dbReference type="InterPro" id="IPR050626">
    <property type="entry name" value="Peptidase_M16"/>
</dbReference>
<keyword evidence="2" id="KW-0645">Protease</keyword>
<protein>
    <recommendedName>
        <fullName evidence="10">Insulinase family protein</fullName>
    </recommendedName>
</protein>
<feature type="domain" description="Peptidase M16 C-terminal" evidence="7">
    <location>
        <begin position="668"/>
        <end position="844"/>
    </location>
</feature>
<evidence type="ECO:0000313" key="9">
    <source>
        <dbReference type="Proteomes" id="UP000254326"/>
    </source>
</evidence>
<dbReference type="Pfam" id="PF00675">
    <property type="entry name" value="Peptidase_M16"/>
    <property type="match status" value="1"/>
</dbReference>
<evidence type="ECO:0000259" key="7">
    <source>
        <dbReference type="Pfam" id="PF05193"/>
    </source>
</evidence>
<keyword evidence="4" id="KW-0862">Zinc</keyword>